<dbReference type="SUPFAM" id="SSF51338">
    <property type="entry name" value="Composite domain of metallo-dependent hydrolases"/>
    <property type="match status" value="1"/>
</dbReference>
<dbReference type="CDD" id="cd01298">
    <property type="entry name" value="ATZ_TRZ_like"/>
    <property type="match status" value="1"/>
</dbReference>
<name>A0A1T4WHF8_9BACT</name>
<gene>
    <name evidence="3" type="ORF">SAMN02745702_02297</name>
</gene>
<dbReference type="Gene3D" id="2.30.40.10">
    <property type="entry name" value="Urease, subunit C, domain 1"/>
    <property type="match status" value="1"/>
</dbReference>
<reference evidence="3 4" key="1">
    <citation type="submission" date="2017-02" db="EMBL/GenBank/DDBJ databases">
        <authorList>
            <person name="Peterson S.W."/>
        </authorList>
    </citation>
    <scope>NUCLEOTIDE SEQUENCE [LARGE SCALE GENOMIC DNA]</scope>
    <source>
        <strain evidence="3 4">DSM 18034</strain>
    </source>
</reference>
<dbReference type="EMBL" id="FUYA01000007">
    <property type="protein sequence ID" value="SKA76722.1"/>
    <property type="molecule type" value="Genomic_DNA"/>
</dbReference>
<proteinExistence type="predicted"/>
<dbReference type="OrthoDB" id="9807210at2"/>
<dbReference type="InterPro" id="IPR011059">
    <property type="entry name" value="Metal-dep_hydrolase_composite"/>
</dbReference>
<dbReference type="SUPFAM" id="SSF51556">
    <property type="entry name" value="Metallo-dependent hydrolases"/>
    <property type="match status" value="1"/>
</dbReference>
<dbReference type="GO" id="GO:0016810">
    <property type="term" value="F:hydrolase activity, acting on carbon-nitrogen (but not peptide) bonds"/>
    <property type="evidence" value="ECO:0007669"/>
    <property type="project" value="InterPro"/>
</dbReference>
<evidence type="ECO:0000256" key="1">
    <source>
        <dbReference type="ARBA" id="ARBA00022801"/>
    </source>
</evidence>
<dbReference type="PANTHER" id="PTHR43794:SF11">
    <property type="entry name" value="AMIDOHYDROLASE-RELATED DOMAIN-CONTAINING PROTEIN"/>
    <property type="match status" value="1"/>
</dbReference>
<dbReference type="InterPro" id="IPR006680">
    <property type="entry name" value="Amidohydro-rel"/>
</dbReference>
<feature type="domain" description="Amidohydrolase-related" evidence="2">
    <location>
        <begin position="57"/>
        <end position="412"/>
    </location>
</feature>
<evidence type="ECO:0000313" key="3">
    <source>
        <dbReference type="EMBL" id="SKA76722.1"/>
    </source>
</evidence>
<sequence length="455" mass="49999">MAQKLLKNGFIISMNAERQAFENGDVLVEDDRIKAVGVVPEEMIAPDAEVMDVTGCIVTPGFVNTHVHTSQQLERGLADDVDLLTWLHERTWPFESSLTEEDSYLSSLACGLEMIRTGVTTFAEAGGQKVNGMGRAVTELGLRAALCQSTMDCGEGLPDGWVRSTDECIETQLAHYEKWQGAADGRLRVWFGLRTIFNCSDDLILRTKALADEKGVGIHMHCAEVLEEVRYVEETRGATTVEHLNKIGALGPNLLAVHTVWLTPREIDLFRLHNVKVSHDPAAAMNVLGFAFVPEMLDRGIAVSIGTDGAPCNNRMDMIDEMWLTTLIHKGRTLKPTAVPAETVLEMATLNGAKCMLWEDEIGSLEPGKKADLVVVHPSSPGTLPVHDPVSAMVYAMHSSDIEATMCDGKWLMKDKKVLVVDEEAVLEEAKSRAAFLRKKAGIVLPDRFPTVKVR</sequence>
<keyword evidence="4" id="KW-1185">Reference proteome</keyword>
<protein>
    <submittedName>
        <fullName evidence="3">Cytosine/adenosine deaminase</fullName>
    </submittedName>
</protein>
<dbReference type="InterPro" id="IPR050287">
    <property type="entry name" value="MTA/SAH_deaminase"/>
</dbReference>
<dbReference type="Proteomes" id="UP000189733">
    <property type="component" value="Unassembled WGS sequence"/>
</dbReference>
<dbReference type="Pfam" id="PF01979">
    <property type="entry name" value="Amidohydro_1"/>
    <property type="match status" value="1"/>
</dbReference>
<keyword evidence="1" id="KW-0378">Hydrolase</keyword>
<accession>A0A1T4WHF8</accession>
<organism evidence="3 4">
    <name type="scientific">Desulfobaculum bizertense DSM 18034</name>
    <dbReference type="NCBI Taxonomy" id="1121442"/>
    <lineage>
        <taxon>Bacteria</taxon>
        <taxon>Pseudomonadati</taxon>
        <taxon>Thermodesulfobacteriota</taxon>
        <taxon>Desulfovibrionia</taxon>
        <taxon>Desulfovibrionales</taxon>
        <taxon>Desulfovibrionaceae</taxon>
        <taxon>Desulfobaculum</taxon>
    </lineage>
</organism>
<dbReference type="PANTHER" id="PTHR43794">
    <property type="entry name" value="AMINOHYDROLASE SSNA-RELATED"/>
    <property type="match status" value="1"/>
</dbReference>
<dbReference type="InterPro" id="IPR032466">
    <property type="entry name" value="Metal_Hydrolase"/>
</dbReference>
<evidence type="ECO:0000313" key="4">
    <source>
        <dbReference type="Proteomes" id="UP000189733"/>
    </source>
</evidence>
<dbReference type="Gene3D" id="3.20.20.140">
    <property type="entry name" value="Metal-dependent hydrolases"/>
    <property type="match status" value="1"/>
</dbReference>
<dbReference type="RefSeq" id="WP_078685571.1">
    <property type="nucleotide sequence ID" value="NZ_FUYA01000007.1"/>
</dbReference>
<dbReference type="AlphaFoldDB" id="A0A1T4WHF8"/>
<dbReference type="STRING" id="1121442.SAMN02745702_02297"/>
<evidence type="ECO:0000259" key="2">
    <source>
        <dbReference type="Pfam" id="PF01979"/>
    </source>
</evidence>